<evidence type="ECO:0000256" key="1">
    <source>
        <dbReference type="ARBA" id="ARBA00022723"/>
    </source>
</evidence>
<feature type="region of interest" description="Disordered" evidence="6">
    <location>
        <begin position="148"/>
        <end position="167"/>
    </location>
</feature>
<accession>A0ABR4APA7</accession>
<comment type="caution">
    <text evidence="8">The sequence shown here is derived from an EMBL/GenBank/DDBJ whole genome shotgun (WGS) entry which is preliminary data.</text>
</comment>
<evidence type="ECO:0000259" key="7">
    <source>
        <dbReference type="PROSITE" id="PS50089"/>
    </source>
</evidence>
<sequence length="390" mass="42915">MRSAPPWHFRNVLTVVSSKHIPRNINIMSHSKRNTSLAFFTSHERSLLKSTWGSQATRLSRDSFLPFASCQLCLQIARDPVACASHGDIFCRECAVSNLLAQGKEIKRLKKEDERRQKEAQEDEIDKVAEEKQRAILEFEKTMMGLEGGAKKKDGESGTAVGGGKELERTELRGVKRKFELDEDEMLKNVKEERAKARKALDDEKAAKPTLPSFWVPSLTPSTNNSQDAKPLKLSPLCPASSPENKHSQSLKSLITINFKTIPKPKSSAESPTLICPACDKNLTNTIKAVMTVPCGHVLCKPCAAKFMSPDKGAPDPHASPTKQGEGDRVLCYVCETDLSGHKYKDKANKDTPKIEKGPKPGLVELRSEGTGFAGGGDNMVQRKGVAFQC</sequence>
<evidence type="ECO:0000313" key="8">
    <source>
        <dbReference type="EMBL" id="KAL2046641.1"/>
    </source>
</evidence>
<keyword evidence="3" id="KW-0862">Zinc</keyword>
<evidence type="ECO:0000256" key="5">
    <source>
        <dbReference type="SAM" id="Coils"/>
    </source>
</evidence>
<name>A0ABR4APA7_9LECA</name>
<evidence type="ECO:0000313" key="9">
    <source>
        <dbReference type="Proteomes" id="UP001590951"/>
    </source>
</evidence>
<dbReference type="Pfam" id="PF13445">
    <property type="entry name" value="zf-RING_UBOX"/>
    <property type="match status" value="1"/>
</dbReference>
<keyword evidence="1" id="KW-0479">Metal-binding</keyword>
<dbReference type="PROSITE" id="PS50089">
    <property type="entry name" value="ZF_RING_2"/>
    <property type="match status" value="1"/>
</dbReference>
<dbReference type="InterPro" id="IPR027370">
    <property type="entry name" value="Znf-RING_euk"/>
</dbReference>
<dbReference type="Gene3D" id="3.30.40.10">
    <property type="entry name" value="Zinc/RING finger domain, C3HC4 (zinc finger)"/>
    <property type="match status" value="2"/>
</dbReference>
<evidence type="ECO:0000256" key="2">
    <source>
        <dbReference type="ARBA" id="ARBA00022771"/>
    </source>
</evidence>
<keyword evidence="5" id="KW-0175">Coiled coil</keyword>
<dbReference type="SUPFAM" id="SSF57850">
    <property type="entry name" value="RING/U-box"/>
    <property type="match status" value="2"/>
</dbReference>
<organism evidence="8 9">
    <name type="scientific">Lepraria finkii</name>
    <dbReference type="NCBI Taxonomy" id="1340010"/>
    <lineage>
        <taxon>Eukaryota</taxon>
        <taxon>Fungi</taxon>
        <taxon>Dikarya</taxon>
        <taxon>Ascomycota</taxon>
        <taxon>Pezizomycotina</taxon>
        <taxon>Lecanoromycetes</taxon>
        <taxon>OSLEUM clade</taxon>
        <taxon>Lecanoromycetidae</taxon>
        <taxon>Lecanorales</taxon>
        <taxon>Lecanorineae</taxon>
        <taxon>Stereocaulaceae</taxon>
        <taxon>Lepraria</taxon>
    </lineage>
</organism>
<evidence type="ECO:0000256" key="4">
    <source>
        <dbReference type="PROSITE-ProRule" id="PRU00175"/>
    </source>
</evidence>
<gene>
    <name evidence="8" type="ORF">ABVK25_011680</name>
</gene>
<proteinExistence type="predicted"/>
<dbReference type="Proteomes" id="UP001590951">
    <property type="component" value="Unassembled WGS sequence"/>
</dbReference>
<dbReference type="SMART" id="SM00184">
    <property type="entry name" value="RING"/>
    <property type="match status" value="1"/>
</dbReference>
<evidence type="ECO:0000256" key="3">
    <source>
        <dbReference type="ARBA" id="ARBA00022833"/>
    </source>
</evidence>
<reference evidence="8 9" key="1">
    <citation type="submission" date="2024-09" db="EMBL/GenBank/DDBJ databases">
        <title>Rethinking Asexuality: The Enigmatic Case of Functional Sexual Genes in Lepraria (Stereocaulaceae).</title>
        <authorList>
            <person name="Doellman M."/>
            <person name="Sun Y."/>
            <person name="Barcenas-Pena A."/>
            <person name="Lumbsch H.T."/>
            <person name="Grewe F."/>
        </authorList>
    </citation>
    <scope>NUCLEOTIDE SEQUENCE [LARGE SCALE GENOMIC DNA]</scope>
    <source>
        <strain evidence="8 9">Grewe 0041</strain>
    </source>
</reference>
<feature type="domain" description="RING-type" evidence="7">
    <location>
        <begin position="276"/>
        <end position="336"/>
    </location>
</feature>
<dbReference type="PANTHER" id="PTHR13063">
    <property type="entry name" value="ENOS INTERACTING PROTEIN"/>
    <property type="match status" value="1"/>
</dbReference>
<dbReference type="InterPro" id="IPR016818">
    <property type="entry name" value="NOSIP"/>
</dbReference>
<dbReference type="PANTHER" id="PTHR13063:SF10">
    <property type="entry name" value="NITRIC OXIDE SYNTHASE-INTERACTING PROTEIN"/>
    <property type="match status" value="1"/>
</dbReference>
<keyword evidence="2 4" id="KW-0863">Zinc-finger</keyword>
<keyword evidence="9" id="KW-1185">Reference proteome</keyword>
<feature type="coiled-coil region" evidence="5">
    <location>
        <begin position="104"/>
        <end position="138"/>
    </location>
</feature>
<dbReference type="InterPro" id="IPR001841">
    <property type="entry name" value="Znf_RING"/>
</dbReference>
<dbReference type="PROSITE" id="PS00518">
    <property type="entry name" value="ZF_RING_1"/>
    <property type="match status" value="1"/>
</dbReference>
<dbReference type="EMBL" id="JBHFEH010000110">
    <property type="protein sequence ID" value="KAL2046641.1"/>
    <property type="molecule type" value="Genomic_DNA"/>
</dbReference>
<protein>
    <recommendedName>
        <fullName evidence="7">RING-type domain-containing protein</fullName>
    </recommendedName>
</protein>
<evidence type="ECO:0000256" key="6">
    <source>
        <dbReference type="SAM" id="MobiDB-lite"/>
    </source>
</evidence>
<dbReference type="InterPro" id="IPR013083">
    <property type="entry name" value="Znf_RING/FYVE/PHD"/>
</dbReference>
<dbReference type="InterPro" id="IPR017907">
    <property type="entry name" value="Znf_RING_CS"/>
</dbReference>